<evidence type="ECO:0000313" key="2">
    <source>
        <dbReference type="Proteomes" id="UP000622653"/>
    </source>
</evidence>
<evidence type="ECO:0000313" key="1">
    <source>
        <dbReference type="EMBL" id="MBF4499795.1"/>
    </source>
</evidence>
<dbReference type="AlphaFoldDB" id="A0A8J7G087"/>
<proteinExistence type="predicted"/>
<dbReference type="Proteomes" id="UP000622653">
    <property type="component" value="Unassembled WGS sequence"/>
</dbReference>
<organism evidence="1 2">
    <name type="scientific">Savagea serpentis</name>
    <dbReference type="NCBI Taxonomy" id="2785297"/>
    <lineage>
        <taxon>Bacteria</taxon>
        <taxon>Bacillati</taxon>
        <taxon>Bacillota</taxon>
        <taxon>Bacilli</taxon>
        <taxon>Bacillales</taxon>
        <taxon>Caryophanaceae</taxon>
        <taxon>Savagea</taxon>
    </lineage>
</organism>
<protein>
    <submittedName>
        <fullName evidence="1">NERD domain-containing protein</fullName>
    </submittedName>
</protein>
<comment type="caution">
    <text evidence="1">The sequence shown here is derived from an EMBL/GenBank/DDBJ whole genome shotgun (WGS) entry which is preliminary data.</text>
</comment>
<accession>A0A8J7G087</accession>
<dbReference type="EMBL" id="JADKPV010000001">
    <property type="protein sequence ID" value="MBF4499795.1"/>
    <property type="molecule type" value="Genomic_DNA"/>
</dbReference>
<gene>
    <name evidence="1" type="ORF">IRY55_00365</name>
</gene>
<dbReference type="RefSeq" id="WP_194561278.1">
    <property type="nucleotide sequence ID" value="NZ_JADKPV010000001.1"/>
</dbReference>
<sequence>MAQLIKISDYVSRYENDLSHYTTQFIRLKRYQWDRLKLQWQNQKDGFFFEEEVVEEEKPTLFQSLARRFKKAPEQEEQEEEHVDEDILNQFDPFVTGSASSMEQLKRQYTEQLYDFQLKWASSTLLSRSTIHGKYRRDTLMKQFTQKLPDNFLMMYEPIIQIKKAPIEMNILLLTPVQCYTITVLEHEDVAAFVGGSERFWVKKYGEHEQKLLNPLIELSRNESIVQQIFQEEEIELPIKKVLLSRNGYIDYPGVPFDTTIIDRRTFDEWFEQLRRQSTAPMKLAQYRAANRLLQLCQTTANSMLFPTEEEDLEESEEI</sequence>
<reference evidence="1" key="1">
    <citation type="submission" date="2020-11" db="EMBL/GenBank/DDBJ databases">
        <title>Multidrug resistant novel bacterium Savagea serpentis sp. nov., isolated from the scats of a vine snake (Ahaetulla nasuta).</title>
        <authorList>
            <person name="Venkata Ramana V."/>
            <person name="Vikas Patil S."/>
            <person name="Yogita Lugani V."/>
        </authorList>
    </citation>
    <scope>NUCLEOTIDE SEQUENCE</scope>
    <source>
        <strain evidence="1">SN6</strain>
    </source>
</reference>
<keyword evidence="2" id="KW-1185">Reference proteome</keyword>
<name>A0A8J7G087_9BACL</name>